<keyword evidence="2" id="KW-0732">Signal</keyword>
<gene>
    <name evidence="3" type="ORF">C1H46_033906</name>
</gene>
<feature type="signal peptide" evidence="2">
    <location>
        <begin position="1"/>
        <end position="22"/>
    </location>
</feature>
<proteinExistence type="predicted"/>
<keyword evidence="4" id="KW-1185">Reference proteome</keyword>
<name>A0A540L260_MALBA</name>
<feature type="region of interest" description="Disordered" evidence="1">
    <location>
        <begin position="71"/>
        <end position="128"/>
    </location>
</feature>
<accession>A0A540L260</accession>
<evidence type="ECO:0000313" key="3">
    <source>
        <dbReference type="EMBL" id="TQD80535.1"/>
    </source>
</evidence>
<feature type="compositionally biased region" description="Polar residues" evidence="1">
    <location>
        <begin position="234"/>
        <end position="246"/>
    </location>
</feature>
<feature type="region of interest" description="Disordered" evidence="1">
    <location>
        <begin position="222"/>
        <end position="275"/>
    </location>
</feature>
<sequence length="275" mass="31681">MGPIGGCIIILPFLLCERTTLIQPMIGNENSTPIMTKWILQELHTKFNQLGNVQNIEPFFKAQSEIDDCDDVEDYDYGNHDDVRDENFASVTNKDGEEDEDDENEKSDEDEGSKDDNKQQEDVQQTDRRTKIMEEHVEMMNKKIEDLEDINVALQVENEDHPATSMDTITEFANPMDVSTRQNEANVQENASTTPEGLEVDVVQKRVRKKRKLSCYKYDTTNKKRKKQDDDIPSYNQEINVETSMEATKDDGGKLELLERPNKKPKMKVQLSKLK</sequence>
<feature type="compositionally biased region" description="Basic and acidic residues" evidence="1">
    <location>
        <begin position="114"/>
        <end position="128"/>
    </location>
</feature>
<feature type="compositionally biased region" description="Basic and acidic residues" evidence="1">
    <location>
        <begin position="77"/>
        <end position="87"/>
    </location>
</feature>
<feature type="chain" id="PRO_5021831034" evidence="2">
    <location>
        <begin position="23"/>
        <end position="275"/>
    </location>
</feature>
<evidence type="ECO:0000256" key="2">
    <source>
        <dbReference type="SAM" id="SignalP"/>
    </source>
</evidence>
<evidence type="ECO:0000256" key="1">
    <source>
        <dbReference type="SAM" id="MobiDB-lite"/>
    </source>
</evidence>
<dbReference type="Proteomes" id="UP000315295">
    <property type="component" value="Unassembled WGS sequence"/>
</dbReference>
<dbReference type="EMBL" id="VIEB01000804">
    <property type="protein sequence ID" value="TQD80535.1"/>
    <property type="molecule type" value="Genomic_DNA"/>
</dbReference>
<feature type="compositionally biased region" description="Acidic residues" evidence="1">
    <location>
        <begin position="96"/>
        <end position="113"/>
    </location>
</feature>
<protein>
    <submittedName>
        <fullName evidence="3">Uncharacterized protein</fullName>
    </submittedName>
</protein>
<dbReference type="AlphaFoldDB" id="A0A540L260"/>
<reference evidence="3 4" key="1">
    <citation type="journal article" date="2019" name="G3 (Bethesda)">
        <title>Sequencing of a Wild Apple (Malus baccata) Genome Unravels the Differences Between Cultivated and Wild Apple Species Regarding Disease Resistance and Cold Tolerance.</title>
        <authorList>
            <person name="Chen X."/>
        </authorList>
    </citation>
    <scope>NUCLEOTIDE SEQUENCE [LARGE SCALE GENOMIC DNA]</scope>
    <source>
        <strain evidence="4">cv. Shandingzi</strain>
        <tissue evidence="3">Leaves</tissue>
    </source>
</reference>
<organism evidence="3 4">
    <name type="scientific">Malus baccata</name>
    <name type="common">Siberian crab apple</name>
    <name type="synonym">Pyrus baccata</name>
    <dbReference type="NCBI Taxonomy" id="106549"/>
    <lineage>
        <taxon>Eukaryota</taxon>
        <taxon>Viridiplantae</taxon>
        <taxon>Streptophyta</taxon>
        <taxon>Embryophyta</taxon>
        <taxon>Tracheophyta</taxon>
        <taxon>Spermatophyta</taxon>
        <taxon>Magnoliopsida</taxon>
        <taxon>eudicotyledons</taxon>
        <taxon>Gunneridae</taxon>
        <taxon>Pentapetalae</taxon>
        <taxon>rosids</taxon>
        <taxon>fabids</taxon>
        <taxon>Rosales</taxon>
        <taxon>Rosaceae</taxon>
        <taxon>Amygdaloideae</taxon>
        <taxon>Maleae</taxon>
        <taxon>Malus</taxon>
    </lineage>
</organism>
<evidence type="ECO:0000313" key="4">
    <source>
        <dbReference type="Proteomes" id="UP000315295"/>
    </source>
</evidence>
<feature type="compositionally biased region" description="Basic and acidic residues" evidence="1">
    <location>
        <begin position="247"/>
        <end position="262"/>
    </location>
</feature>
<comment type="caution">
    <text evidence="3">The sequence shown here is derived from an EMBL/GenBank/DDBJ whole genome shotgun (WGS) entry which is preliminary data.</text>
</comment>